<comment type="similarity">
    <text evidence="1">Belongs to the cytochrome P450 family.</text>
</comment>
<dbReference type="CDD" id="cd20624">
    <property type="entry name" value="CYP_unk"/>
    <property type="match status" value="1"/>
</dbReference>
<accession>A0ABN1CKS5</accession>
<dbReference type="RefSeq" id="WP_009943030.1">
    <property type="nucleotide sequence ID" value="NZ_BAAAGS010000010.1"/>
</dbReference>
<evidence type="ECO:0000313" key="3">
    <source>
        <dbReference type="Proteomes" id="UP001500729"/>
    </source>
</evidence>
<reference evidence="2 3" key="1">
    <citation type="journal article" date="2019" name="Int. J. Syst. Evol. Microbiol.">
        <title>The Global Catalogue of Microorganisms (GCM) 10K type strain sequencing project: providing services to taxonomists for standard genome sequencing and annotation.</title>
        <authorList>
            <consortium name="The Broad Institute Genomics Platform"/>
            <consortium name="The Broad Institute Genome Sequencing Center for Infectious Disease"/>
            <person name="Wu L."/>
            <person name="Ma J."/>
        </authorList>
    </citation>
    <scope>NUCLEOTIDE SEQUENCE [LARGE SCALE GENOMIC DNA]</scope>
    <source>
        <strain evidence="2 3">JCM 10303</strain>
    </source>
</reference>
<dbReference type="InterPro" id="IPR036396">
    <property type="entry name" value="Cyt_P450_sf"/>
</dbReference>
<dbReference type="EMBL" id="BAAAGS010000010">
    <property type="protein sequence ID" value="GAA0521124.1"/>
    <property type="molecule type" value="Genomic_DNA"/>
</dbReference>
<dbReference type="InterPro" id="IPR001128">
    <property type="entry name" value="Cyt_P450"/>
</dbReference>
<organism evidence="2 3">
    <name type="scientific">Saccharopolyspora erythraea</name>
    <name type="common">Streptomyces erythraeus</name>
    <dbReference type="NCBI Taxonomy" id="1836"/>
    <lineage>
        <taxon>Bacteria</taxon>
        <taxon>Bacillati</taxon>
        <taxon>Actinomycetota</taxon>
        <taxon>Actinomycetes</taxon>
        <taxon>Pseudonocardiales</taxon>
        <taxon>Pseudonocardiaceae</taxon>
        <taxon>Saccharopolyspora</taxon>
    </lineage>
</organism>
<keyword evidence="3" id="KW-1185">Reference proteome</keyword>
<comment type="caution">
    <text evidence="2">The sequence shown here is derived from an EMBL/GenBank/DDBJ whole genome shotgun (WGS) entry which is preliminary data.</text>
</comment>
<protein>
    <submittedName>
        <fullName evidence="2">Cytochrome P450</fullName>
    </submittedName>
</protein>
<proteinExistence type="inferred from homology"/>
<dbReference type="Proteomes" id="UP001500729">
    <property type="component" value="Unassembled WGS sequence"/>
</dbReference>
<sequence length="448" mass="49642">MTPKVSAALTTGVRTASPTDTARVAAQVVLPALATGVISRRPRVMALAERLRADRRAVGLLRELRSRYGAGPLRLRVPGRDVVLVLSPEHVRRVLVSDAESFTPANREKQAALGHFQPHGVLLSRGLDRARRRQFHEHVLETREHAHHLAPRFIQVVREEARVLLDEAERTGSLDWQTFGAGWWRVVRRIVLGDQARDDRELTGELDALRSDANWAFLSPKRLSLRRDLRARLREHLRRAEPGSLAETVARAETPVQAPEEQVPHWLFAFDAAGMAAFRALALLAAQPEQAARARSEIAESDLATPQPLHHLRACVLDALRLWPTTPMLLRDSVEETAWDGRQLPAGTAFLVFAPLFHRDETAADFAHAFTPEAWLDGRAEHHSALVPFSAGPGRCPGENLVLLVTSTLLAVLMRDAEFEPGEGPALGPQGPLPATFDNFHTTVRLAR</sequence>
<dbReference type="InterPro" id="IPR050121">
    <property type="entry name" value="Cytochrome_P450_monoxygenase"/>
</dbReference>
<evidence type="ECO:0000256" key="1">
    <source>
        <dbReference type="ARBA" id="ARBA00010617"/>
    </source>
</evidence>
<dbReference type="PANTHER" id="PTHR24305">
    <property type="entry name" value="CYTOCHROME P450"/>
    <property type="match status" value="1"/>
</dbReference>
<evidence type="ECO:0000313" key="2">
    <source>
        <dbReference type="EMBL" id="GAA0521124.1"/>
    </source>
</evidence>
<dbReference type="SUPFAM" id="SSF48264">
    <property type="entry name" value="Cytochrome P450"/>
    <property type="match status" value="1"/>
</dbReference>
<dbReference type="PANTHER" id="PTHR24305:SF166">
    <property type="entry name" value="CYTOCHROME P450 12A4, MITOCHONDRIAL-RELATED"/>
    <property type="match status" value="1"/>
</dbReference>
<dbReference type="Pfam" id="PF00067">
    <property type="entry name" value="p450"/>
    <property type="match status" value="2"/>
</dbReference>
<dbReference type="Gene3D" id="1.10.630.10">
    <property type="entry name" value="Cytochrome P450"/>
    <property type="match status" value="1"/>
</dbReference>
<gene>
    <name evidence="2" type="ORF">GCM10009533_20270</name>
</gene>
<name>A0ABN1CKS5_SACER</name>